<dbReference type="InterPro" id="IPR015813">
    <property type="entry name" value="Pyrv/PenolPyrv_kinase-like_dom"/>
</dbReference>
<dbReference type="GO" id="GO:0004451">
    <property type="term" value="F:isocitrate lyase activity"/>
    <property type="evidence" value="ECO:0007669"/>
    <property type="project" value="UniProtKB-EC"/>
</dbReference>
<evidence type="ECO:0000313" key="3">
    <source>
        <dbReference type="EMBL" id="GMN29526.1"/>
    </source>
</evidence>
<keyword evidence="4" id="KW-1185">Reference proteome</keyword>
<dbReference type="Gene3D" id="3.20.20.60">
    <property type="entry name" value="Phosphoenolpyruvate-binding domains"/>
    <property type="match status" value="2"/>
</dbReference>
<dbReference type="PANTHER" id="PTHR42905:SF2">
    <property type="entry name" value="PHOSPHOENOLPYRUVATE CARBOXYLASE FAMILY PROTEIN"/>
    <property type="match status" value="1"/>
</dbReference>
<organism evidence="3 4">
    <name type="scientific">Ficus carica</name>
    <name type="common">Common fig</name>
    <dbReference type="NCBI Taxonomy" id="3494"/>
    <lineage>
        <taxon>Eukaryota</taxon>
        <taxon>Viridiplantae</taxon>
        <taxon>Streptophyta</taxon>
        <taxon>Embryophyta</taxon>
        <taxon>Tracheophyta</taxon>
        <taxon>Spermatophyta</taxon>
        <taxon>Magnoliopsida</taxon>
        <taxon>eudicotyledons</taxon>
        <taxon>Gunneridae</taxon>
        <taxon>Pentapetalae</taxon>
        <taxon>rosids</taxon>
        <taxon>fabids</taxon>
        <taxon>Rosales</taxon>
        <taxon>Moraceae</taxon>
        <taxon>Ficeae</taxon>
        <taxon>Ficus</taxon>
    </lineage>
</organism>
<feature type="compositionally biased region" description="Low complexity" evidence="2">
    <location>
        <begin position="273"/>
        <end position="286"/>
    </location>
</feature>
<dbReference type="AlphaFoldDB" id="A0AA87ZUG2"/>
<protein>
    <recommendedName>
        <fullName evidence="5">Isocitrate lyase</fullName>
    </recommendedName>
</protein>
<dbReference type="PANTHER" id="PTHR42905">
    <property type="entry name" value="PHOSPHOENOLPYRUVATE CARBOXYLASE"/>
    <property type="match status" value="1"/>
</dbReference>
<evidence type="ECO:0008006" key="5">
    <source>
        <dbReference type="Google" id="ProtNLM"/>
    </source>
</evidence>
<dbReference type="InterPro" id="IPR040442">
    <property type="entry name" value="Pyrv_kinase-like_dom_sf"/>
</dbReference>
<name>A0AA87ZUG2_FICCA</name>
<accession>A0AA87ZUG2</accession>
<dbReference type="InterPro" id="IPR039556">
    <property type="entry name" value="ICL/PEPM"/>
</dbReference>
<evidence type="ECO:0000256" key="1">
    <source>
        <dbReference type="ARBA" id="ARBA00023531"/>
    </source>
</evidence>
<proteinExistence type="predicted"/>
<gene>
    <name evidence="3" type="ORF">TIFTF001_044356</name>
</gene>
<evidence type="ECO:0000313" key="4">
    <source>
        <dbReference type="Proteomes" id="UP001187192"/>
    </source>
</evidence>
<feature type="region of interest" description="Disordered" evidence="2">
    <location>
        <begin position="272"/>
        <end position="316"/>
    </location>
</feature>
<comment type="caution">
    <text evidence="3">The sequence shown here is derived from an EMBL/GenBank/DDBJ whole genome shotgun (WGS) entry which is preliminary data.</text>
</comment>
<dbReference type="Pfam" id="PF13714">
    <property type="entry name" value="PEP_mutase"/>
    <property type="match status" value="1"/>
</dbReference>
<dbReference type="CDD" id="cd00377">
    <property type="entry name" value="ICL_PEPM"/>
    <property type="match status" value="1"/>
</dbReference>
<evidence type="ECO:0000256" key="2">
    <source>
        <dbReference type="SAM" id="MobiDB-lite"/>
    </source>
</evidence>
<comment type="catalytic activity">
    <reaction evidence="1">
        <text>D-threo-isocitrate = glyoxylate + succinate</text>
        <dbReference type="Rhea" id="RHEA:13245"/>
        <dbReference type="ChEBI" id="CHEBI:15562"/>
        <dbReference type="ChEBI" id="CHEBI:30031"/>
        <dbReference type="ChEBI" id="CHEBI:36655"/>
        <dbReference type="EC" id="4.1.3.1"/>
    </reaction>
</comment>
<dbReference type="SUPFAM" id="SSF51621">
    <property type="entry name" value="Phosphoenolpyruvate/pyruvate domain"/>
    <property type="match status" value="1"/>
</dbReference>
<reference evidence="3" key="1">
    <citation type="submission" date="2023-07" db="EMBL/GenBank/DDBJ databases">
        <title>draft genome sequence of fig (Ficus carica).</title>
        <authorList>
            <person name="Takahashi T."/>
            <person name="Nishimura K."/>
        </authorList>
    </citation>
    <scope>NUCLEOTIDE SEQUENCE</scope>
</reference>
<dbReference type="EMBL" id="BTGU01003276">
    <property type="protein sequence ID" value="GMN29526.1"/>
    <property type="molecule type" value="Genomic_DNA"/>
</dbReference>
<sequence>MNLQFHMQTQANASGDFLSFHGRSNPQSPISTLGFRSSALRQPLLPLLSHKSDAKRPIPLLRVRVVAEHSVDANRSADSSPAKALRRILTSLGIQQCPACFDALSAKLVERAGFRCCFTSGFSISGARLGLPDAGLISYGEMLDQGRQITEAVSIPVIGDADNGYGNAMNVKRTVNGYIKAGFAGIMLEDQATMLEGGGKIPILDLSELEDVGYKLVAYPLSLIGVSILAMQNALNAIRSGYIPSPGSMPSFEKIKEILGFNRYYEEEKRYATSTSQSPSQSVSSSGYGVQHSATDDSEKKEGVPRHPRVDGQRVYSSRIESRKLRIKTTGRDGVEKINARIPAGGNLEGLAKFIPALGIVNLKAMVDDASGGNGKGEECLLDFEDPSGDRIQVFLE</sequence>
<feature type="compositionally biased region" description="Basic and acidic residues" evidence="2">
    <location>
        <begin position="294"/>
        <end position="312"/>
    </location>
</feature>
<dbReference type="Proteomes" id="UP001187192">
    <property type="component" value="Unassembled WGS sequence"/>
</dbReference>